<dbReference type="GO" id="GO:0020037">
    <property type="term" value="F:heme binding"/>
    <property type="evidence" value="ECO:0007669"/>
    <property type="project" value="InterPro"/>
</dbReference>
<evidence type="ECO:0000256" key="17">
    <source>
        <dbReference type="PIRSR" id="PIRSR600823-5"/>
    </source>
</evidence>
<dbReference type="EC" id="1.11.1.7" evidence="4"/>
<evidence type="ECO:0000256" key="7">
    <source>
        <dbReference type="ARBA" id="ARBA00022617"/>
    </source>
</evidence>
<dbReference type="PROSITE" id="PS00435">
    <property type="entry name" value="PEROXIDASE_1"/>
    <property type="match status" value="1"/>
</dbReference>
<comment type="caution">
    <text evidence="19">The sequence shown here is derived from an EMBL/GenBank/DDBJ whole genome shotgun (WGS) entry which is preliminary data.</text>
</comment>
<feature type="binding site" evidence="16">
    <location>
        <position position="15"/>
    </location>
    <ligand>
        <name>Ca(2+)</name>
        <dbReference type="ChEBI" id="CHEBI:29108"/>
        <label>1</label>
    </ligand>
</feature>
<evidence type="ECO:0000313" key="19">
    <source>
        <dbReference type="EMBL" id="PNX87097.1"/>
    </source>
</evidence>
<reference evidence="19 20" key="1">
    <citation type="journal article" date="2014" name="Am. J. Bot.">
        <title>Genome assembly and annotation for red clover (Trifolium pratense; Fabaceae).</title>
        <authorList>
            <person name="Istvanek J."/>
            <person name="Jaros M."/>
            <person name="Krenek A."/>
            <person name="Repkova J."/>
        </authorList>
    </citation>
    <scope>NUCLEOTIDE SEQUENCE [LARGE SCALE GENOMIC DNA]</scope>
    <source>
        <strain evidence="20">cv. Tatra</strain>
        <tissue evidence="19">Young leaves</tissue>
    </source>
</reference>
<reference evidence="19 20" key="2">
    <citation type="journal article" date="2017" name="Front. Plant Sci.">
        <title>Gene Classification and Mining of Molecular Markers Useful in Red Clover (Trifolium pratense) Breeding.</title>
        <authorList>
            <person name="Istvanek J."/>
            <person name="Dluhosova J."/>
            <person name="Dluhos P."/>
            <person name="Patkova L."/>
            <person name="Nedelnik J."/>
            <person name="Repkova J."/>
        </authorList>
    </citation>
    <scope>NUCLEOTIDE SEQUENCE [LARGE SCALE GENOMIC DNA]</scope>
    <source>
        <strain evidence="20">cv. Tatra</strain>
        <tissue evidence="19">Young leaves</tissue>
    </source>
</reference>
<evidence type="ECO:0000256" key="6">
    <source>
        <dbReference type="ARBA" id="ARBA00022559"/>
    </source>
</evidence>
<dbReference type="GO" id="GO:0140825">
    <property type="term" value="F:lactoperoxidase activity"/>
    <property type="evidence" value="ECO:0007669"/>
    <property type="project" value="UniProtKB-EC"/>
</dbReference>
<evidence type="ECO:0000256" key="1">
    <source>
        <dbReference type="ARBA" id="ARBA00000189"/>
    </source>
</evidence>
<dbReference type="EMBL" id="ASHM01052979">
    <property type="protein sequence ID" value="PNX87097.1"/>
    <property type="molecule type" value="Genomic_DNA"/>
</dbReference>
<dbReference type="SUPFAM" id="SSF48113">
    <property type="entry name" value="Heme-dependent peroxidases"/>
    <property type="match status" value="1"/>
</dbReference>
<gene>
    <name evidence="19" type="ORF">L195_g043183</name>
</gene>
<evidence type="ECO:0000256" key="13">
    <source>
        <dbReference type="ARBA" id="ARBA00023157"/>
    </source>
</evidence>
<dbReference type="GO" id="GO:0006979">
    <property type="term" value="P:response to oxidative stress"/>
    <property type="evidence" value="ECO:0007669"/>
    <property type="project" value="InterPro"/>
</dbReference>
<dbReference type="GO" id="GO:0046872">
    <property type="term" value="F:metal ion binding"/>
    <property type="evidence" value="ECO:0007669"/>
    <property type="project" value="UniProtKB-KW"/>
</dbReference>
<dbReference type="InterPro" id="IPR010255">
    <property type="entry name" value="Haem_peroxidase_sf"/>
</dbReference>
<dbReference type="AlphaFoldDB" id="A0A2K3M8I6"/>
<feature type="binding site" evidence="16">
    <location>
        <position position="132"/>
    </location>
    <ligand>
        <name>Ca(2+)</name>
        <dbReference type="ChEBI" id="CHEBI:29108"/>
        <label>2</label>
    </ligand>
</feature>
<feature type="binding site" description="axial binding residue" evidence="16">
    <location>
        <position position="131"/>
    </location>
    <ligand>
        <name>heme b</name>
        <dbReference type="ChEBI" id="CHEBI:60344"/>
    </ligand>
    <ligandPart>
        <name>Fe</name>
        <dbReference type="ChEBI" id="CHEBI:18248"/>
    </ligandPart>
</feature>
<dbReference type="CDD" id="cd00693">
    <property type="entry name" value="secretory_peroxidase"/>
    <property type="match status" value="1"/>
</dbReference>
<keyword evidence="7" id="KW-0349">Heme</keyword>
<feature type="binding site" evidence="16">
    <location>
        <position position="29"/>
    </location>
    <ligand>
        <name>Ca(2+)</name>
        <dbReference type="ChEBI" id="CHEBI:29108"/>
        <label>1</label>
    </ligand>
</feature>
<dbReference type="InterPro" id="IPR002016">
    <property type="entry name" value="Haem_peroxidase"/>
</dbReference>
<evidence type="ECO:0000256" key="10">
    <source>
        <dbReference type="ARBA" id="ARBA00022837"/>
    </source>
</evidence>
<comment type="similarity">
    <text evidence="3">Belongs to the peroxidase family. Ascorbate peroxidase subfamily.</text>
</comment>
<keyword evidence="5" id="KW-0964">Secreted</keyword>
<dbReference type="InterPro" id="IPR000823">
    <property type="entry name" value="Peroxidase_pln"/>
</dbReference>
<keyword evidence="13 17" id="KW-1015">Disulfide bond</keyword>
<keyword evidence="10 16" id="KW-0106">Calcium</keyword>
<keyword evidence="8 16" id="KW-0479">Metal-binding</keyword>
<dbReference type="Pfam" id="PF00141">
    <property type="entry name" value="peroxidase"/>
    <property type="match status" value="1"/>
</dbReference>
<dbReference type="GO" id="GO:0042744">
    <property type="term" value="P:hydrogen peroxide catabolic process"/>
    <property type="evidence" value="ECO:0007669"/>
    <property type="project" value="UniProtKB-KW"/>
</dbReference>
<proteinExistence type="inferred from homology"/>
<feature type="domain" description="Plant heme peroxidase family profile" evidence="18">
    <location>
        <begin position="14"/>
        <end position="268"/>
    </location>
</feature>
<evidence type="ECO:0000256" key="5">
    <source>
        <dbReference type="ARBA" id="ARBA00022525"/>
    </source>
</evidence>
<feature type="binding site" evidence="16">
    <location>
        <position position="19"/>
    </location>
    <ligand>
        <name>Ca(2+)</name>
        <dbReference type="ChEBI" id="CHEBI:29108"/>
        <label>1</label>
    </ligand>
</feature>
<evidence type="ECO:0000256" key="14">
    <source>
        <dbReference type="ARBA" id="ARBA00023324"/>
    </source>
</evidence>
<keyword evidence="6 19" id="KW-0575">Peroxidase</keyword>
<evidence type="ECO:0000256" key="2">
    <source>
        <dbReference type="ARBA" id="ARBA00002322"/>
    </source>
</evidence>
<feature type="disulfide bond" evidence="17">
    <location>
        <begin position="138"/>
        <end position="170"/>
    </location>
</feature>
<dbReference type="Gene3D" id="1.10.420.10">
    <property type="entry name" value="Peroxidase, domain 2"/>
    <property type="match status" value="1"/>
</dbReference>
<dbReference type="Gene3D" id="1.10.520.10">
    <property type="match status" value="1"/>
</dbReference>
<evidence type="ECO:0000256" key="11">
    <source>
        <dbReference type="ARBA" id="ARBA00023002"/>
    </source>
</evidence>
<organism evidence="19 20">
    <name type="scientific">Trifolium pratense</name>
    <name type="common">Red clover</name>
    <dbReference type="NCBI Taxonomy" id="57577"/>
    <lineage>
        <taxon>Eukaryota</taxon>
        <taxon>Viridiplantae</taxon>
        <taxon>Streptophyta</taxon>
        <taxon>Embryophyta</taxon>
        <taxon>Tracheophyta</taxon>
        <taxon>Spermatophyta</taxon>
        <taxon>Magnoliopsida</taxon>
        <taxon>eudicotyledons</taxon>
        <taxon>Gunneridae</taxon>
        <taxon>Pentapetalae</taxon>
        <taxon>rosids</taxon>
        <taxon>fabids</taxon>
        <taxon>Fabales</taxon>
        <taxon>Fabaceae</taxon>
        <taxon>Papilionoideae</taxon>
        <taxon>50 kb inversion clade</taxon>
        <taxon>NPAAA clade</taxon>
        <taxon>Hologalegina</taxon>
        <taxon>IRL clade</taxon>
        <taxon>Trifolieae</taxon>
        <taxon>Trifolium</taxon>
    </lineage>
</organism>
<dbReference type="InterPro" id="IPR033905">
    <property type="entry name" value="Secretory_peroxidase"/>
</dbReference>
<dbReference type="PANTHER" id="PTHR31517">
    <property type="match status" value="1"/>
</dbReference>
<keyword evidence="14" id="KW-0376">Hydrogen peroxide</keyword>
<keyword evidence="11" id="KW-0560">Oxidoreductase</keyword>
<dbReference type="PRINTS" id="PR00461">
    <property type="entry name" value="PLPEROXIDASE"/>
</dbReference>
<feature type="binding site" evidence="15">
    <location>
        <position position="101"/>
    </location>
    <ligand>
        <name>substrate</name>
    </ligand>
</feature>
<comment type="function">
    <text evidence="2">Removal of H(2)O(2), oxidation of toxic reductants, biosynthesis and degradation of lignin, suberization, auxin catabolism, response to environmental stresses such as wounding, pathogen attack and oxidative stress. These functions might be dependent on each isozyme/isoform in each plant tissue.</text>
</comment>
<keyword evidence="12 16" id="KW-0408">Iron</keyword>
<dbReference type="FunFam" id="1.10.420.10:FF:000007">
    <property type="entry name" value="Peroxidase"/>
    <property type="match status" value="1"/>
</dbReference>
<accession>A0A2K3M8I6</accession>
<evidence type="ECO:0000313" key="20">
    <source>
        <dbReference type="Proteomes" id="UP000236291"/>
    </source>
</evidence>
<comment type="cofactor">
    <cofactor evidence="16">
        <name>heme b</name>
        <dbReference type="ChEBI" id="CHEBI:60344"/>
    </cofactor>
    <text evidence="16">Binds 1 heme b (iron(II)-protoporphyrin IX) group per subunit.</text>
</comment>
<protein>
    <recommendedName>
        <fullName evidence="4">peroxidase</fullName>
        <ecNumber evidence="4">1.11.1.7</ecNumber>
    </recommendedName>
</protein>
<dbReference type="PROSITE" id="PS50873">
    <property type="entry name" value="PEROXIDASE_4"/>
    <property type="match status" value="1"/>
</dbReference>
<feature type="disulfide bond" evidence="17">
    <location>
        <begin position="61"/>
        <end position="264"/>
    </location>
</feature>
<dbReference type="InterPro" id="IPR019793">
    <property type="entry name" value="Peroxidases_heam-ligand_BS"/>
</dbReference>
<evidence type="ECO:0000256" key="8">
    <source>
        <dbReference type="ARBA" id="ARBA00022723"/>
    </source>
</evidence>
<evidence type="ECO:0000256" key="4">
    <source>
        <dbReference type="ARBA" id="ARBA00012313"/>
    </source>
</evidence>
<keyword evidence="9" id="KW-0732">Signal</keyword>
<dbReference type="PRINTS" id="PR00458">
    <property type="entry name" value="PEROXIDASE"/>
</dbReference>
<evidence type="ECO:0000256" key="3">
    <source>
        <dbReference type="ARBA" id="ARBA00006873"/>
    </source>
</evidence>
<evidence type="ECO:0000256" key="16">
    <source>
        <dbReference type="PIRSR" id="PIRSR600823-3"/>
    </source>
</evidence>
<dbReference type="Proteomes" id="UP000236291">
    <property type="component" value="Unassembled WGS sequence"/>
</dbReference>
<evidence type="ECO:0000256" key="12">
    <source>
        <dbReference type="ARBA" id="ARBA00023004"/>
    </source>
</evidence>
<comment type="cofactor">
    <cofactor evidence="16">
        <name>Ca(2+)</name>
        <dbReference type="ChEBI" id="CHEBI:29108"/>
    </cofactor>
    <text evidence="16">Binds 2 calcium ions per subunit.</text>
</comment>
<evidence type="ECO:0000256" key="9">
    <source>
        <dbReference type="ARBA" id="ARBA00022729"/>
    </source>
</evidence>
<comment type="catalytic activity">
    <reaction evidence="1">
        <text>2 a phenolic donor + H2O2 = 2 a phenolic radical donor + 2 H2O</text>
        <dbReference type="Rhea" id="RHEA:56136"/>
        <dbReference type="ChEBI" id="CHEBI:15377"/>
        <dbReference type="ChEBI" id="CHEBI:16240"/>
        <dbReference type="ChEBI" id="CHEBI:139520"/>
        <dbReference type="ChEBI" id="CHEBI:139521"/>
        <dbReference type="EC" id="1.11.1.7"/>
    </reaction>
</comment>
<evidence type="ECO:0000259" key="18">
    <source>
        <dbReference type="PROSITE" id="PS50873"/>
    </source>
</evidence>
<name>A0A2K3M8I6_TRIPR</name>
<feature type="binding site" evidence="16">
    <location>
        <position position="17"/>
    </location>
    <ligand>
        <name>Ca(2+)</name>
        <dbReference type="ChEBI" id="CHEBI:29108"/>
        <label>1</label>
    </ligand>
</feature>
<dbReference type="PANTHER" id="PTHR31517:SF59">
    <property type="entry name" value="PEROXIDASE"/>
    <property type="match status" value="1"/>
</dbReference>
<evidence type="ECO:0000256" key="15">
    <source>
        <dbReference type="PIRSR" id="PIRSR600823-2"/>
    </source>
</evidence>
<sequence>MDSVVSFLVFRVHEGCDASILLDEGPNPEKKAPQNRGLGGFALIDNIKTVLESRCPGIVSCADILHLAARDAAKMAGAPGYPVFTGRKDGMKSDAASVDLPSPSISWQESLAYFKSRGLDVLDMTTLLGAHTLGQTHCSFILDRLYNFNGTGNSDPSLDATFRDKLRGLCPPKTKKGQHDPLVFLNPESGSNYIFRESYYKRILRNEAVLGIDQQLLYGDDTKEITDEFAAGFEDFRREFAHSMFKMGNIKVLTGNQGEIRRNCRFTNK</sequence>